<feature type="transmembrane region" description="Helical" evidence="1">
    <location>
        <begin position="9"/>
        <end position="25"/>
    </location>
</feature>
<comment type="caution">
    <text evidence="2">The sequence shown here is derived from an EMBL/GenBank/DDBJ whole genome shotgun (WGS) entry which is preliminary data.</text>
</comment>
<evidence type="ECO:0000256" key="1">
    <source>
        <dbReference type="SAM" id="Phobius"/>
    </source>
</evidence>
<dbReference type="EMBL" id="JAUSVF010000007">
    <property type="protein sequence ID" value="MDQ0324132.1"/>
    <property type="molecule type" value="Genomic_DNA"/>
</dbReference>
<keyword evidence="1" id="KW-1133">Transmembrane helix</keyword>
<accession>A0ABU0C0S8</accession>
<evidence type="ECO:0000313" key="2">
    <source>
        <dbReference type="EMBL" id="MDQ0324132.1"/>
    </source>
</evidence>
<keyword evidence="3" id="KW-1185">Reference proteome</keyword>
<organism evidence="2 3">
    <name type="scientific">Pararhizobium capsulatum DSM 1112</name>
    <dbReference type="NCBI Taxonomy" id="1121113"/>
    <lineage>
        <taxon>Bacteria</taxon>
        <taxon>Pseudomonadati</taxon>
        <taxon>Pseudomonadota</taxon>
        <taxon>Alphaproteobacteria</taxon>
        <taxon>Hyphomicrobiales</taxon>
        <taxon>Rhizobiaceae</taxon>
        <taxon>Rhizobium/Agrobacterium group</taxon>
        <taxon>Pararhizobium</taxon>
    </lineage>
</organism>
<sequence length="67" mass="7471">MTRTLVMKWLYFVAITLILGGFAMLCQPFVHVLFATGFPVLLAGVILFMILDHIPDGRSSEEEDNNG</sequence>
<keyword evidence="1" id="KW-0472">Membrane</keyword>
<feature type="transmembrane region" description="Helical" evidence="1">
    <location>
        <begin position="31"/>
        <end position="51"/>
    </location>
</feature>
<protein>
    <submittedName>
        <fullName evidence="2">Membrane protein</fullName>
    </submittedName>
</protein>
<dbReference type="Proteomes" id="UP001230207">
    <property type="component" value="Unassembled WGS sequence"/>
</dbReference>
<gene>
    <name evidence="2" type="ORF">QO002_006339</name>
</gene>
<reference evidence="2 3" key="1">
    <citation type="submission" date="2023-07" db="EMBL/GenBank/DDBJ databases">
        <title>Genomic Encyclopedia of Type Strains, Phase IV (KMG-IV): sequencing the most valuable type-strain genomes for metagenomic binning, comparative biology and taxonomic classification.</title>
        <authorList>
            <person name="Goeker M."/>
        </authorList>
    </citation>
    <scope>NUCLEOTIDE SEQUENCE [LARGE SCALE GENOMIC DNA]</scope>
    <source>
        <strain evidence="2 3">DSM 1112</strain>
    </source>
</reference>
<proteinExistence type="predicted"/>
<dbReference type="RefSeq" id="WP_307237544.1">
    <property type="nucleotide sequence ID" value="NZ_JAUSVF010000007.1"/>
</dbReference>
<keyword evidence="1" id="KW-0812">Transmembrane</keyword>
<name>A0ABU0C0S8_9HYPH</name>
<evidence type="ECO:0000313" key="3">
    <source>
        <dbReference type="Proteomes" id="UP001230207"/>
    </source>
</evidence>